<dbReference type="EMBL" id="SMCQ01000001">
    <property type="protein sequence ID" value="TCW02900.1"/>
    <property type="molecule type" value="Genomic_DNA"/>
</dbReference>
<reference evidence="2 3" key="1">
    <citation type="submission" date="2019-03" db="EMBL/GenBank/DDBJ databases">
        <title>Genomic Encyclopedia of Type Strains, Phase IV (KMG-IV): sequencing the most valuable type-strain genomes for metagenomic binning, comparative biology and taxonomic classification.</title>
        <authorList>
            <person name="Goeker M."/>
        </authorList>
    </citation>
    <scope>NUCLEOTIDE SEQUENCE [LARGE SCALE GENOMIC DNA]</scope>
    <source>
        <strain evidence="2 3">DSM 29487</strain>
    </source>
</reference>
<dbReference type="Proteomes" id="UP000295515">
    <property type="component" value="Unassembled WGS sequence"/>
</dbReference>
<accession>A0A4R3Z6Q3</accession>
<evidence type="ECO:0000313" key="2">
    <source>
        <dbReference type="EMBL" id="TCW02900.1"/>
    </source>
</evidence>
<feature type="transmembrane region" description="Helical" evidence="1">
    <location>
        <begin position="137"/>
        <end position="153"/>
    </location>
</feature>
<feature type="transmembrane region" description="Helical" evidence="1">
    <location>
        <begin position="82"/>
        <end position="102"/>
    </location>
</feature>
<gene>
    <name evidence="2" type="ORF">EDD60_101204</name>
</gene>
<keyword evidence="1" id="KW-0812">Transmembrane</keyword>
<dbReference type="RefSeq" id="WP_066445618.1">
    <property type="nucleotide sequence ID" value="NZ_DBGCPY010000067.1"/>
</dbReference>
<organism evidence="2 3">
    <name type="scientific">Longibaculum muris</name>
    <dbReference type="NCBI Taxonomy" id="1796628"/>
    <lineage>
        <taxon>Bacteria</taxon>
        <taxon>Bacillati</taxon>
        <taxon>Bacillota</taxon>
        <taxon>Erysipelotrichia</taxon>
        <taxon>Erysipelotrichales</taxon>
        <taxon>Coprobacillaceae</taxon>
        <taxon>Longibaculum</taxon>
    </lineage>
</organism>
<comment type="caution">
    <text evidence="2">The sequence shown here is derived from an EMBL/GenBank/DDBJ whole genome shotgun (WGS) entry which is preliminary data.</text>
</comment>
<evidence type="ECO:0008006" key="4">
    <source>
        <dbReference type="Google" id="ProtNLM"/>
    </source>
</evidence>
<feature type="transmembrane region" description="Helical" evidence="1">
    <location>
        <begin position="114"/>
        <end position="131"/>
    </location>
</feature>
<feature type="transmembrane region" description="Helical" evidence="1">
    <location>
        <begin position="20"/>
        <end position="43"/>
    </location>
</feature>
<sequence length="157" mass="18460">MLDKVINSSFYFDQSYTLGFLSYNGIFRFFINIISVFGFDLTIRLFESSAKIIQLFEYTVFITPTRTYNGFTTYISNFYIDFGIFGVIILSFLFGSVAYILYKRFVDTPCVENFIVLTLIYYFIAFSVVRFQLSNTISAIAFIYSLFFIHPKFKIKF</sequence>
<keyword evidence="1" id="KW-0472">Membrane</keyword>
<evidence type="ECO:0000313" key="3">
    <source>
        <dbReference type="Proteomes" id="UP000295515"/>
    </source>
</evidence>
<dbReference type="GeneID" id="98914029"/>
<keyword evidence="3" id="KW-1185">Reference proteome</keyword>
<dbReference type="AlphaFoldDB" id="A0A4R3Z6Q3"/>
<proteinExistence type="predicted"/>
<name>A0A4R3Z6Q3_9FIRM</name>
<evidence type="ECO:0000256" key="1">
    <source>
        <dbReference type="SAM" id="Phobius"/>
    </source>
</evidence>
<keyword evidence="1" id="KW-1133">Transmembrane helix</keyword>
<protein>
    <recommendedName>
        <fullName evidence="4">Oligosaccharide repeat unit polymerase</fullName>
    </recommendedName>
</protein>